<evidence type="ECO:0000313" key="2">
    <source>
        <dbReference type="Proteomes" id="UP000790709"/>
    </source>
</evidence>
<feature type="non-terminal residue" evidence="1">
    <location>
        <position position="1"/>
    </location>
</feature>
<proteinExistence type="predicted"/>
<gene>
    <name evidence="1" type="ORF">BV22DRAFT_1135305</name>
</gene>
<organism evidence="1 2">
    <name type="scientific">Leucogyrophana mollusca</name>
    <dbReference type="NCBI Taxonomy" id="85980"/>
    <lineage>
        <taxon>Eukaryota</taxon>
        <taxon>Fungi</taxon>
        <taxon>Dikarya</taxon>
        <taxon>Basidiomycota</taxon>
        <taxon>Agaricomycotina</taxon>
        <taxon>Agaricomycetes</taxon>
        <taxon>Agaricomycetidae</taxon>
        <taxon>Boletales</taxon>
        <taxon>Boletales incertae sedis</taxon>
        <taxon>Leucogyrophana</taxon>
    </lineage>
</organism>
<reference evidence="1" key="1">
    <citation type="journal article" date="2021" name="New Phytol.">
        <title>Evolutionary innovations through gain and loss of genes in the ectomycorrhizal Boletales.</title>
        <authorList>
            <person name="Wu G."/>
            <person name="Miyauchi S."/>
            <person name="Morin E."/>
            <person name="Kuo A."/>
            <person name="Drula E."/>
            <person name="Varga T."/>
            <person name="Kohler A."/>
            <person name="Feng B."/>
            <person name="Cao Y."/>
            <person name="Lipzen A."/>
            <person name="Daum C."/>
            <person name="Hundley H."/>
            <person name="Pangilinan J."/>
            <person name="Johnson J."/>
            <person name="Barry K."/>
            <person name="LaButti K."/>
            <person name="Ng V."/>
            <person name="Ahrendt S."/>
            <person name="Min B."/>
            <person name="Choi I.G."/>
            <person name="Park H."/>
            <person name="Plett J.M."/>
            <person name="Magnuson J."/>
            <person name="Spatafora J.W."/>
            <person name="Nagy L.G."/>
            <person name="Henrissat B."/>
            <person name="Grigoriev I.V."/>
            <person name="Yang Z.L."/>
            <person name="Xu J."/>
            <person name="Martin F.M."/>
        </authorList>
    </citation>
    <scope>NUCLEOTIDE SEQUENCE</scope>
    <source>
        <strain evidence="1">KUC20120723A-06</strain>
    </source>
</reference>
<sequence length="343" mass="37353">EFLAAAHRAGDSQRFKRLRAAKEYISAANKAASSATAAQKYAISKWTTPAWLKEQIDKNADQNGAASKGGKTSSSKKKTKESTAGAKTALAQPRLTASPEEWKKWHEHHASPLRGVQLLHGGVVDIRAVRGRLLVANLAPELTREAGASERRRTIFHQRAAELITIPGFYREHVEVLGLNINATRTFRWYNGHLDNLTVADVARWLAENGVSLAEVDDAWVFADAWLLDYVHAAGGTLDPASRVELDALREEGQTYPDARSLEDHYRAVQRARREGIEPPQTSAATHRLSAEQIAQEPPAPSSIASTPHDRDVASAGSPRLGSASPQRPLPLVAITPLATTRG</sequence>
<name>A0ACB8AX58_9AGAM</name>
<dbReference type="Proteomes" id="UP000790709">
    <property type="component" value="Unassembled WGS sequence"/>
</dbReference>
<protein>
    <submittedName>
        <fullName evidence="1">Uncharacterized protein</fullName>
    </submittedName>
</protein>
<comment type="caution">
    <text evidence="1">The sequence shown here is derived from an EMBL/GenBank/DDBJ whole genome shotgun (WGS) entry which is preliminary data.</text>
</comment>
<evidence type="ECO:0000313" key="1">
    <source>
        <dbReference type="EMBL" id="KAH7917566.1"/>
    </source>
</evidence>
<dbReference type="EMBL" id="MU267011">
    <property type="protein sequence ID" value="KAH7917566.1"/>
    <property type="molecule type" value="Genomic_DNA"/>
</dbReference>
<accession>A0ACB8AX58</accession>
<keyword evidence="2" id="KW-1185">Reference proteome</keyword>